<gene>
    <name evidence="2" type="ORF">MCHLO_06923</name>
</gene>
<feature type="region of interest" description="Disordered" evidence="1">
    <location>
        <begin position="45"/>
        <end position="95"/>
    </location>
</feature>
<keyword evidence="3" id="KW-1185">Reference proteome</keyword>
<organism evidence="2 3">
    <name type="scientific">Mycena chlorophos</name>
    <name type="common">Agaric fungus</name>
    <name type="synonym">Agaricus chlorophos</name>
    <dbReference type="NCBI Taxonomy" id="658473"/>
    <lineage>
        <taxon>Eukaryota</taxon>
        <taxon>Fungi</taxon>
        <taxon>Dikarya</taxon>
        <taxon>Basidiomycota</taxon>
        <taxon>Agaricomycotina</taxon>
        <taxon>Agaricomycetes</taxon>
        <taxon>Agaricomycetidae</taxon>
        <taxon>Agaricales</taxon>
        <taxon>Marasmiineae</taxon>
        <taxon>Mycenaceae</taxon>
        <taxon>Mycena</taxon>
    </lineage>
</organism>
<dbReference type="Proteomes" id="UP000815677">
    <property type="component" value="Unassembled WGS sequence"/>
</dbReference>
<protein>
    <submittedName>
        <fullName evidence="2">Uncharacterized protein</fullName>
    </submittedName>
</protein>
<accession>A0ABQ0LEU3</accession>
<name>A0ABQ0LEU3_MYCCL</name>
<evidence type="ECO:0000313" key="3">
    <source>
        <dbReference type="Proteomes" id="UP000815677"/>
    </source>
</evidence>
<proteinExistence type="predicted"/>
<evidence type="ECO:0000313" key="2">
    <source>
        <dbReference type="EMBL" id="GAT49623.1"/>
    </source>
</evidence>
<sequence>MLPPPPSPVAVHERSLTALRCGDAASLCSLSASHYSTGTEATLAASQDLTSHHRPTHYPPPQLTTRRGADAPPPAGGRFLSSQCTLPRGCHRRRR</sequence>
<evidence type="ECO:0000256" key="1">
    <source>
        <dbReference type="SAM" id="MobiDB-lite"/>
    </source>
</evidence>
<dbReference type="EMBL" id="DF845713">
    <property type="protein sequence ID" value="GAT49623.1"/>
    <property type="molecule type" value="Genomic_DNA"/>
</dbReference>
<reference evidence="2" key="1">
    <citation type="submission" date="2014-09" db="EMBL/GenBank/DDBJ databases">
        <title>Genome sequence of the luminous mushroom Mycena chlorophos for searching fungal bioluminescence genes.</title>
        <authorList>
            <person name="Tanaka Y."/>
            <person name="Kasuga D."/>
            <person name="Oba Y."/>
            <person name="Hase S."/>
            <person name="Sato K."/>
            <person name="Oba Y."/>
            <person name="Sakakibara Y."/>
        </authorList>
    </citation>
    <scope>NUCLEOTIDE SEQUENCE</scope>
</reference>